<organism evidence="2 3">
    <name type="scientific">Nocardioides marmoriginsengisoli</name>
    <dbReference type="NCBI Taxonomy" id="661483"/>
    <lineage>
        <taxon>Bacteria</taxon>
        <taxon>Bacillati</taxon>
        <taxon>Actinomycetota</taxon>
        <taxon>Actinomycetes</taxon>
        <taxon>Propionibacteriales</taxon>
        <taxon>Nocardioidaceae</taxon>
        <taxon>Nocardioides</taxon>
    </lineage>
</organism>
<keyword evidence="3" id="KW-1185">Reference proteome</keyword>
<comment type="caution">
    <text evidence="2">The sequence shown here is derived from an EMBL/GenBank/DDBJ whole genome shotgun (WGS) entry which is preliminary data.</text>
</comment>
<dbReference type="Proteomes" id="UP000267128">
    <property type="component" value="Unassembled WGS sequence"/>
</dbReference>
<dbReference type="OrthoDB" id="9957173at2"/>
<proteinExistence type="predicted"/>
<evidence type="ECO:0000313" key="3">
    <source>
        <dbReference type="Proteomes" id="UP000267128"/>
    </source>
</evidence>
<dbReference type="RefSeq" id="WP_123225684.1">
    <property type="nucleotide sequence ID" value="NZ_RJSE01000001.1"/>
</dbReference>
<evidence type="ECO:0000313" key="2">
    <source>
        <dbReference type="EMBL" id="RNL66239.1"/>
    </source>
</evidence>
<feature type="region of interest" description="Disordered" evidence="1">
    <location>
        <begin position="63"/>
        <end position="83"/>
    </location>
</feature>
<protein>
    <submittedName>
        <fullName evidence="2">Uncharacterized protein</fullName>
    </submittedName>
</protein>
<accession>A0A3N0CS97</accession>
<dbReference type="EMBL" id="RJSE01000001">
    <property type="protein sequence ID" value="RNL66239.1"/>
    <property type="molecule type" value="Genomic_DNA"/>
</dbReference>
<name>A0A3N0CS97_9ACTN</name>
<evidence type="ECO:0000256" key="1">
    <source>
        <dbReference type="SAM" id="MobiDB-lite"/>
    </source>
</evidence>
<dbReference type="AlphaFoldDB" id="A0A3N0CS97"/>
<reference evidence="2 3" key="1">
    <citation type="submission" date="2018-11" db="EMBL/GenBank/DDBJ databases">
        <authorList>
            <person name="Li F."/>
        </authorList>
    </citation>
    <scope>NUCLEOTIDE SEQUENCE [LARGE SCALE GENOMIC DNA]</scope>
    <source>
        <strain evidence="2 3">Gsoil 097</strain>
    </source>
</reference>
<gene>
    <name evidence="2" type="ORF">EFK50_01025</name>
</gene>
<sequence length="83" mass="9177">MNEAAAKRRYEALHKERPFHNGDFRNWSAEATPATPFHYLDGVDISVAEVDLNPTDDFLNARRVFGNHDSSDGEGGDPNGDSS</sequence>